<sequence length="106" mass="11691">MRCRTRLLAKAAHGFGVALAPFGMLFEATLCGTWGDGSNGGFLAWLHTAAWNLIQMVVGGLDSAELLGCVLHWMLNFEEFKGSSNGVVLYDMLELLRKWTVMMHVT</sequence>
<dbReference type="EMBL" id="JBBPBN010000003">
    <property type="protein sequence ID" value="KAK9043074.1"/>
    <property type="molecule type" value="Genomic_DNA"/>
</dbReference>
<comment type="caution">
    <text evidence="1">The sequence shown here is derived from an EMBL/GenBank/DDBJ whole genome shotgun (WGS) entry which is preliminary data.</text>
</comment>
<protein>
    <submittedName>
        <fullName evidence="1">Uncharacterized protein</fullName>
    </submittedName>
</protein>
<evidence type="ECO:0000313" key="2">
    <source>
        <dbReference type="Proteomes" id="UP001396334"/>
    </source>
</evidence>
<reference evidence="1 2" key="1">
    <citation type="journal article" date="2024" name="G3 (Bethesda)">
        <title>Genome assembly of Hibiscus sabdariffa L. provides insights into metabolisms of medicinal natural products.</title>
        <authorList>
            <person name="Kim T."/>
        </authorList>
    </citation>
    <scope>NUCLEOTIDE SEQUENCE [LARGE SCALE GENOMIC DNA]</scope>
    <source>
        <strain evidence="1">TK-2024</strain>
        <tissue evidence="1">Old leaves</tissue>
    </source>
</reference>
<proteinExistence type="predicted"/>
<keyword evidence="2" id="KW-1185">Reference proteome</keyword>
<accession>A0ABR2U0L4</accession>
<gene>
    <name evidence="1" type="ORF">V6N11_071425</name>
</gene>
<evidence type="ECO:0000313" key="1">
    <source>
        <dbReference type="EMBL" id="KAK9043074.1"/>
    </source>
</evidence>
<organism evidence="1 2">
    <name type="scientific">Hibiscus sabdariffa</name>
    <name type="common">roselle</name>
    <dbReference type="NCBI Taxonomy" id="183260"/>
    <lineage>
        <taxon>Eukaryota</taxon>
        <taxon>Viridiplantae</taxon>
        <taxon>Streptophyta</taxon>
        <taxon>Embryophyta</taxon>
        <taxon>Tracheophyta</taxon>
        <taxon>Spermatophyta</taxon>
        <taxon>Magnoliopsida</taxon>
        <taxon>eudicotyledons</taxon>
        <taxon>Gunneridae</taxon>
        <taxon>Pentapetalae</taxon>
        <taxon>rosids</taxon>
        <taxon>malvids</taxon>
        <taxon>Malvales</taxon>
        <taxon>Malvaceae</taxon>
        <taxon>Malvoideae</taxon>
        <taxon>Hibiscus</taxon>
    </lineage>
</organism>
<name>A0ABR2U0L4_9ROSI</name>
<dbReference type="Proteomes" id="UP001396334">
    <property type="component" value="Unassembled WGS sequence"/>
</dbReference>